<accession>A0ABQ4FKF1</accession>
<protein>
    <submittedName>
        <fullName evidence="2">Uncharacterized protein</fullName>
    </submittedName>
</protein>
<evidence type="ECO:0000313" key="2">
    <source>
        <dbReference type="EMBL" id="GIH35287.1"/>
    </source>
</evidence>
<sequence length="123" mass="12494">MNRLKRRVAGAVLAAAGFAAASALGTGTAQAYTEVNCVVNLGSSGCTTANIPASGAHDIAYYVEGGFLCAQADFQIIDAGNGVVVYHRHVGSGTVSGTVGGLYGSYYLRIYWSCGGASGKLHN</sequence>
<keyword evidence="3" id="KW-1185">Reference proteome</keyword>
<dbReference type="EMBL" id="BOOB01000044">
    <property type="protein sequence ID" value="GIH35287.1"/>
    <property type="molecule type" value="Genomic_DNA"/>
</dbReference>
<evidence type="ECO:0000313" key="3">
    <source>
        <dbReference type="Proteomes" id="UP000651728"/>
    </source>
</evidence>
<dbReference type="RefSeq" id="WP_204287992.1">
    <property type="nucleotide sequence ID" value="NZ_BAABEJ010000018.1"/>
</dbReference>
<feature type="signal peptide" evidence="1">
    <location>
        <begin position="1"/>
        <end position="31"/>
    </location>
</feature>
<gene>
    <name evidence="2" type="ORF">Mam01_54510</name>
</gene>
<proteinExistence type="predicted"/>
<keyword evidence="1" id="KW-0732">Signal</keyword>
<name>A0ABQ4FKF1_9ACTN</name>
<comment type="caution">
    <text evidence="2">The sequence shown here is derived from an EMBL/GenBank/DDBJ whole genome shotgun (WGS) entry which is preliminary data.</text>
</comment>
<organism evidence="2 3">
    <name type="scientific">Microbispora amethystogenes</name>
    <dbReference type="NCBI Taxonomy" id="1427754"/>
    <lineage>
        <taxon>Bacteria</taxon>
        <taxon>Bacillati</taxon>
        <taxon>Actinomycetota</taxon>
        <taxon>Actinomycetes</taxon>
        <taxon>Streptosporangiales</taxon>
        <taxon>Streptosporangiaceae</taxon>
        <taxon>Microbispora</taxon>
    </lineage>
</organism>
<feature type="chain" id="PRO_5047324392" evidence="1">
    <location>
        <begin position="32"/>
        <end position="123"/>
    </location>
</feature>
<evidence type="ECO:0000256" key="1">
    <source>
        <dbReference type="SAM" id="SignalP"/>
    </source>
</evidence>
<dbReference type="Proteomes" id="UP000651728">
    <property type="component" value="Unassembled WGS sequence"/>
</dbReference>
<reference evidence="2 3" key="1">
    <citation type="submission" date="2021-01" db="EMBL/GenBank/DDBJ databases">
        <title>Whole genome shotgun sequence of Microbispora amethystogenes NBRC 101907.</title>
        <authorList>
            <person name="Komaki H."/>
            <person name="Tamura T."/>
        </authorList>
    </citation>
    <scope>NUCLEOTIDE SEQUENCE [LARGE SCALE GENOMIC DNA]</scope>
    <source>
        <strain evidence="2 3">NBRC 101907</strain>
    </source>
</reference>